<name>A0A1H8VC78_9GAMM</name>
<feature type="compositionally biased region" description="Basic and acidic residues" evidence="4">
    <location>
        <begin position="32"/>
        <end position="44"/>
    </location>
</feature>
<evidence type="ECO:0000256" key="1">
    <source>
        <dbReference type="ARBA" id="ARBA00022737"/>
    </source>
</evidence>
<feature type="repeat" description="TPR" evidence="3">
    <location>
        <begin position="533"/>
        <end position="566"/>
    </location>
</feature>
<dbReference type="SMART" id="SM00028">
    <property type="entry name" value="TPR"/>
    <property type="match status" value="8"/>
</dbReference>
<feature type="region of interest" description="Disordered" evidence="4">
    <location>
        <begin position="32"/>
        <end position="51"/>
    </location>
</feature>
<keyword evidence="1" id="KW-0677">Repeat</keyword>
<evidence type="ECO:0000256" key="2">
    <source>
        <dbReference type="ARBA" id="ARBA00022803"/>
    </source>
</evidence>
<dbReference type="Proteomes" id="UP000199657">
    <property type="component" value="Unassembled WGS sequence"/>
</dbReference>
<evidence type="ECO:0000256" key="3">
    <source>
        <dbReference type="PROSITE-ProRule" id="PRU00339"/>
    </source>
</evidence>
<organism evidence="5 6">
    <name type="scientific">Aquisalimonas asiatica</name>
    <dbReference type="NCBI Taxonomy" id="406100"/>
    <lineage>
        <taxon>Bacteria</taxon>
        <taxon>Pseudomonadati</taxon>
        <taxon>Pseudomonadota</taxon>
        <taxon>Gammaproteobacteria</taxon>
        <taxon>Chromatiales</taxon>
        <taxon>Ectothiorhodospiraceae</taxon>
        <taxon>Aquisalimonas</taxon>
    </lineage>
</organism>
<dbReference type="Gene3D" id="1.25.40.10">
    <property type="entry name" value="Tetratricopeptide repeat domain"/>
    <property type="match status" value="2"/>
</dbReference>
<evidence type="ECO:0000313" key="6">
    <source>
        <dbReference type="Proteomes" id="UP000199657"/>
    </source>
</evidence>
<dbReference type="PANTHER" id="PTHR44858:SF1">
    <property type="entry name" value="UDP-N-ACETYLGLUCOSAMINE--PEPTIDE N-ACETYLGLUCOSAMINYLTRANSFERASE SPINDLY-RELATED"/>
    <property type="match status" value="1"/>
</dbReference>
<proteinExistence type="predicted"/>
<dbReference type="PROSITE" id="PS50005">
    <property type="entry name" value="TPR"/>
    <property type="match status" value="2"/>
</dbReference>
<protein>
    <submittedName>
        <fullName evidence="5">Flp pilus assembly protein TadD, contains TPR repeats</fullName>
    </submittedName>
</protein>
<dbReference type="PANTHER" id="PTHR44858">
    <property type="entry name" value="TETRATRICOPEPTIDE REPEAT PROTEIN 6"/>
    <property type="match status" value="1"/>
</dbReference>
<accession>A0A1H8VC78</accession>
<dbReference type="Pfam" id="PF14559">
    <property type="entry name" value="TPR_19"/>
    <property type="match status" value="1"/>
</dbReference>
<feature type="repeat" description="TPR" evidence="3">
    <location>
        <begin position="397"/>
        <end position="430"/>
    </location>
</feature>
<dbReference type="InterPro" id="IPR019734">
    <property type="entry name" value="TPR_rpt"/>
</dbReference>
<dbReference type="InterPro" id="IPR011990">
    <property type="entry name" value="TPR-like_helical_dom_sf"/>
</dbReference>
<dbReference type="EMBL" id="FOEG01000011">
    <property type="protein sequence ID" value="SEP12901.1"/>
    <property type="molecule type" value="Genomic_DNA"/>
</dbReference>
<evidence type="ECO:0000256" key="4">
    <source>
        <dbReference type="SAM" id="MobiDB-lite"/>
    </source>
</evidence>
<dbReference type="AlphaFoldDB" id="A0A1H8VC78"/>
<keyword evidence="6" id="KW-1185">Reference proteome</keyword>
<evidence type="ECO:0000313" key="5">
    <source>
        <dbReference type="EMBL" id="SEP12901.1"/>
    </source>
</evidence>
<dbReference type="Pfam" id="PF13432">
    <property type="entry name" value="TPR_16"/>
    <property type="match status" value="3"/>
</dbReference>
<dbReference type="InterPro" id="IPR050498">
    <property type="entry name" value="Ycf3"/>
</dbReference>
<dbReference type="SUPFAM" id="SSF48452">
    <property type="entry name" value="TPR-like"/>
    <property type="match status" value="3"/>
</dbReference>
<sequence length="582" mass="64975">MAERDGLAMLTRFAGMLSVLALVGCASVGDRDAADTADEPRPEILEPESVPTPDEDLLYQVMVAHLSGAAGDLEQSLVAWHQAMQLTDDPRVAEQATQLAMYADDEARALAAAERWAELVDEPTPQLHQILGFLYLREGEAELARQHLRSLLDADDHSPADVFERMEAVLGGVQDRRAALTVVQGLVGDHPDEVAGYRLLAGLALEAGEPAVALDAANEALALEPDDRDLRIIKAEALLGMGETDQALVVLDETLAAYPDDWQLRLDFARTLLDAGHDERALSEFERLHEERPHNGDALYATALLTLEAGYPDEARRYFQALLDLGERVGAAHYFLGRIAEDAGDRSEAAHRYTRVDGEYEAQAALRHAVILGEQQRYSRAAEAFDDYRSQFPEHAVRAYLLQGDMLRRAERFDDARDLYREALEDHPDRAELLYGRALVHATDGDVDAAETDLLEVLERNPSHAHALNALGYTLVDRTDRIQEGFEYIRQAHELEPDDPAILDSMGWAHYRLGNDAEALDYLERAYAKQPDGEIGAHLGEVLWERGERERARDVWREALEREPEHPVLLETLERLAPDMKE</sequence>
<dbReference type="STRING" id="406100.SAMN04488052_11147"/>
<gene>
    <name evidence="5" type="ORF">SAMN04488052_11147</name>
</gene>
<keyword evidence="2 3" id="KW-0802">TPR repeat</keyword>
<dbReference type="PROSITE" id="PS51257">
    <property type="entry name" value="PROKAR_LIPOPROTEIN"/>
    <property type="match status" value="1"/>
</dbReference>
<reference evidence="5 6" key="1">
    <citation type="submission" date="2016-10" db="EMBL/GenBank/DDBJ databases">
        <authorList>
            <person name="de Groot N.N."/>
        </authorList>
    </citation>
    <scope>NUCLEOTIDE SEQUENCE [LARGE SCALE GENOMIC DNA]</scope>
    <source>
        <strain evidence="5 6">CGMCC 1.6291</strain>
    </source>
</reference>
<dbReference type="Pfam" id="PF13174">
    <property type="entry name" value="TPR_6"/>
    <property type="match status" value="1"/>
</dbReference>